<dbReference type="SUPFAM" id="SSF109604">
    <property type="entry name" value="HD-domain/PDEase-like"/>
    <property type="match status" value="1"/>
</dbReference>
<keyword evidence="2" id="KW-0479">Metal-binding</keyword>
<feature type="domain" description="HD/PDEase" evidence="7">
    <location>
        <begin position="35"/>
        <end position="163"/>
    </location>
</feature>
<evidence type="ECO:0000256" key="5">
    <source>
        <dbReference type="ARBA" id="ARBA00023004"/>
    </source>
</evidence>
<evidence type="ECO:0000256" key="3">
    <source>
        <dbReference type="ARBA" id="ARBA00022741"/>
    </source>
</evidence>
<dbReference type="RefSeq" id="WP_239402005.1">
    <property type="nucleotide sequence ID" value="NZ_NFHO01000001.1"/>
</dbReference>
<name>A0A1Y3UB71_9ACTN</name>
<accession>A0A1Y3UB71</accession>
<dbReference type="Proteomes" id="UP000196560">
    <property type="component" value="Unassembled WGS sequence"/>
</dbReference>
<evidence type="ECO:0000259" key="7">
    <source>
        <dbReference type="SMART" id="SM00471"/>
    </source>
</evidence>
<evidence type="ECO:0000313" key="8">
    <source>
        <dbReference type="EMBL" id="OUN44418.1"/>
    </source>
</evidence>
<evidence type="ECO:0000256" key="4">
    <source>
        <dbReference type="ARBA" id="ARBA00022801"/>
    </source>
</evidence>
<comment type="catalytic activity">
    <reaction evidence="6">
        <text>P(1),P(4)-bis(5'-adenosyl) tetraphosphate + H2O = 2 ADP + 2 H(+)</text>
        <dbReference type="Rhea" id="RHEA:24252"/>
        <dbReference type="ChEBI" id="CHEBI:15377"/>
        <dbReference type="ChEBI" id="CHEBI:15378"/>
        <dbReference type="ChEBI" id="CHEBI:58141"/>
        <dbReference type="ChEBI" id="CHEBI:456216"/>
        <dbReference type="EC" id="3.6.1.41"/>
    </reaction>
</comment>
<dbReference type="PANTHER" id="PTHR35795:SF1">
    <property type="entry name" value="BIS(5'-NUCLEOSYL)-TETRAPHOSPHATASE, SYMMETRICAL"/>
    <property type="match status" value="1"/>
</dbReference>
<proteinExistence type="predicted"/>
<dbReference type="NCBIfam" id="TIGR00488">
    <property type="entry name" value="bis(5'-nucleosyl)-tetraphosphatase (symmetrical) YqeK"/>
    <property type="match status" value="1"/>
</dbReference>
<dbReference type="EMBL" id="NFHO01000001">
    <property type="protein sequence ID" value="OUN44418.1"/>
    <property type="molecule type" value="Genomic_DNA"/>
</dbReference>
<evidence type="ECO:0000256" key="2">
    <source>
        <dbReference type="ARBA" id="ARBA00022723"/>
    </source>
</evidence>
<dbReference type="GO" id="GO:0000166">
    <property type="term" value="F:nucleotide binding"/>
    <property type="evidence" value="ECO:0007669"/>
    <property type="project" value="UniProtKB-KW"/>
</dbReference>
<evidence type="ECO:0000256" key="1">
    <source>
        <dbReference type="ARBA" id="ARBA00012506"/>
    </source>
</evidence>
<dbReference type="Gene3D" id="1.10.3210.10">
    <property type="entry name" value="Hypothetical protein af1432"/>
    <property type="match status" value="1"/>
</dbReference>
<keyword evidence="3" id="KW-0547">Nucleotide-binding</keyword>
<keyword evidence="4" id="KW-0378">Hydrolase</keyword>
<dbReference type="Pfam" id="PF01966">
    <property type="entry name" value="HD"/>
    <property type="match status" value="1"/>
</dbReference>
<dbReference type="CDD" id="cd00077">
    <property type="entry name" value="HDc"/>
    <property type="match status" value="1"/>
</dbReference>
<organism evidence="8 9">
    <name type="scientific">Enorma massiliensis</name>
    <dbReference type="NCBI Taxonomy" id="1472761"/>
    <lineage>
        <taxon>Bacteria</taxon>
        <taxon>Bacillati</taxon>
        <taxon>Actinomycetota</taxon>
        <taxon>Coriobacteriia</taxon>
        <taxon>Coriobacteriales</taxon>
        <taxon>Coriobacteriaceae</taxon>
        <taxon>Enorma</taxon>
    </lineage>
</organism>
<evidence type="ECO:0000313" key="9">
    <source>
        <dbReference type="Proteomes" id="UP000196560"/>
    </source>
</evidence>
<dbReference type="InterPro" id="IPR051094">
    <property type="entry name" value="Diverse_Catalytic_Enzymes"/>
</dbReference>
<reference evidence="9" key="1">
    <citation type="submission" date="2017-04" db="EMBL/GenBank/DDBJ databases">
        <title>Function of individual gut microbiota members based on whole genome sequencing of pure cultures obtained from chicken caecum.</title>
        <authorList>
            <person name="Medvecky M."/>
            <person name="Cejkova D."/>
            <person name="Polansky O."/>
            <person name="Karasova D."/>
            <person name="Kubasova T."/>
            <person name="Cizek A."/>
            <person name="Rychlik I."/>
        </authorList>
    </citation>
    <scope>NUCLEOTIDE SEQUENCE [LARGE SCALE GENOMIC DNA]</scope>
    <source>
        <strain evidence="9">An70</strain>
    </source>
</reference>
<dbReference type="eggNOG" id="COG1713">
    <property type="taxonomic scope" value="Bacteria"/>
</dbReference>
<dbReference type="InterPro" id="IPR006674">
    <property type="entry name" value="HD_domain"/>
</dbReference>
<dbReference type="InterPro" id="IPR003607">
    <property type="entry name" value="HD/PDEase_dom"/>
</dbReference>
<dbReference type="PANTHER" id="PTHR35795">
    <property type="entry name" value="SLR1885 PROTEIN"/>
    <property type="match status" value="1"/>
</dbReference>
<comment type="caution">
    <text evidence="8">The sequence shown here is derived from an EMBL/GenBank/DDBJ whole genome shotgun (WGS) entry which is preliminary data.</text>
</comment>
<dbReference type="AlphaFoldDB" id="A0A1Y3UB71"/>
<dbReference type="STRING" id="1118060.GCA_000311845_01060"/>
<sequence>MSREQGSVSSTLGFAENELLELKRIEALLDVRMKEARKRHAHSLGVARTADKLARCYGVNRFEAVAAGLLHDWDKVLSSDEVVARAIRYGVDVTGSPELAAPLLHGPVAARELPELFPELPEGVFQAIDRHTVGACDMAPLDMVVFVADAIEPGRHGSYADELRSMVGVSSLSELFFACFSQGLVYVIQSGRYLYPTALDIYNHYVLSK</sequence>
<gene>
    <name evidence="8" type="ORF">B5G21_00225</name>
</gene>
<keyword evidence="9" id="KW-1185">Reference proteome</keyword>
<dbReference type="GO" id="GO:0046872">
    <property type="term" value="F:metal ion binding"/>
    <property type="evidence" value="ECO:0007669"/>
    <property type="project" value="UniProtKB-KW"/>
</dbReference>
<evidence type="ECO:0000256" key="6">
    <source>
        <dbReference type="ARBA" id="ARBA00049417"/>
    </source>
</evidence>
<keyword evidence="5" id="KW-0408">Iron</keyword>
<dbReference type="InterPro" id="IPR005249">
    <property type="entry name" value="YqeK"/>
</dbReference>
<dbReference type="GO" id="GO:0008803">
    <property type="term" value="F:bis(5'-nucleosyl)-tetraphosphatase (symmetrical) activity"/>
    <property type="evidence" value="ECO:0007669"/>
    <property type="project" value="UniProtKB-EC"/>
</dbReference>
<dbReference type="SMART" id="SM00471">
    <property type="entry name" value="HDc"/>
    <property type="match status" value="1"/>
</dbReference>
<dbReference type="EC" id="3.6.1.41" evidence="1"/>
<protein>
    <recommendedName>
        <fullName evidence="1">bis(5'-nucleosyl)-tetraphosphatase (symmetrical)</fullName>
        <ecNumber evidence="1">3.6.1.41</ecNumber>
    </recommendedName>
</protein>